<reference evidence="2" key="2">
    <citation type="submission" date="2023-12" db="EMBL/GenBank/DDBJ databases">
        <authorList>
            <person name="Sun Q."/>
            <person name="Inoue M."/>
        </authorList>
    </citation>
    <scope>NUCLEOTIDE SEQUENCE</scope>
    <source>
        <strain evidence="2">JCM 14265</strain>
    </source>
</reference>
<accession>A0AAV3SLZ4</accession>
<sequence length="66" mass="6569">MLCSKGVSSNGNQTTESLTDTPLARQLPAKTAACCSLRGADAAAARSVGRSDAAGSEATGRVGRTD</sequence>
<protein>
    <submittedName>
        <fullName evidence="2">Uncharacterized protein</fullName>
    </submittedName>
</protein>
<evidence type="ECO:0000313" key="3">
    <source>
        <dbReference type="Proteomes" id="UP001501425"/>
    </source>
</evidence>
<proteinExistence type="predicted"/>
<organism evidence="2 3">
    <name type="scientific">Halorubrum ejinorense</name>
    <dbReference type="NCBI Taxonomy" id="425309"/>
    <lineage>
        <taxon>Archaea</taxon>
        <taxon>Methanobacteriati</taxon>
        <taxon>Methanobacteriota</taxon>
        <taxon>Stenosarchaea group</taxon>
        <taxon>Halobacteria</taxon>
        <taxon>Halobacteriales</taxon>
        <taxon>Haloferacaceae</taxon>
        <taxon>Halorubrum</taxon>
    </lineage>
</organism>
<feature type="compositionally biased region" description="Polar residues" evidence="1">
    <location>
        <begin position="1"/>
        <end position="20"/>
    </location>
</feature>
<reference evidence="2" key="1">
    <citation type="journal article" date="2014" name="Int. J. Syst. Evol. Microbiol.">
        <title>Complete genome sequence of Corynebacterium casei LMG S-19264T (=DSM 44701T), isolated from a smear-ripened cheese.</title>
        <authorList>
            <consortium name="US DOE Joint Genome Institute (JGI-PGF)"/>
            <person name="Walter F."/>
            <person name="Albersmeier A."/>
            <person name="Kalinowski J."/>
            <person name="Ruckert C."/>
        </authorList>
    </citation>
    <scope>NUCLEOTIDE SEQUENCE</scope>
    <source>
        <strain evidence="2">JCM 14265</strain>
    </source>
</reference>
<comment type="caution">
    <text evidence="2">The sequence shown here is derived from an EMBL/GenBank/DDBJ whole genome shotgun (WGS) entry which is preliminary data.</text>
</comment>
<feature type="region of interest" description="Disordered" evidence="1">
    <location>
        <begin position="45"/>
        <end position="66"/>
    </location>
</feature>
<gene>
    <name evidence="2" type="ORF">GCM10008994_01470</name>
</gene>
<name>A0AAV3SLZ4_9EURY</name>
<dbReference type="EMBL" id="BAAADQ010000001">
    <property type="protein sequence ID" value="GAA0530586.1"/>
    <property type="molecule type" value="Genomic_DNA"/>
</dbReference>
<evidence type="ECO:0000256" key="1">
    <source>
        <dbReference type="SAM" id="MobiDB-lite"/>
    </source>
</evidence>
<dbReference type="AlphaFoldDB" id="A0AAV3SLZ4"/>
<evidence type="ECO:0000313" key="2">
    <source>
        <dbReference type="EMBL" id="GAA0530586.1"/>
    </source>
</evidence>
<dbReference type="Proteomes" id="UP001501425">
    <property type="component" value="Unassembled WGS sequence"/>
</dbReference>
<feature type="region of interest" description="Disordered" evidence="1">
    <location>
        <begin position="1"/>
        <end position="23"/>
    </location>
</feature>